<dbReference type="SUPFAM" id="SSF55785">
    <property type="entry name" value="PYP-like sensor domain (PAS domain)"/>
    <property type="match status" value="1"/>
</dbReference>
<dbReference type="SUPFAM" id="SSF52172">
    <property type="entry name" value="CheY-like"/>
    <property type="match status" value="1"/>
</dbReference>
<dbReference type="PROSITE" id="PS50113">
    <property type="entry name" value="PAC"/>
    <property type="match status" value="1"/>
</dbReference>
<evidence type="ECO:0000313" key="13">
    <source>
        <dbReference type="Proteomes" id="UP000625568"/>
    </source>
</evidence>
<dbReference type="InterPro" id="IPR011006">
    <property type="entry name" value="CheY-like_superfamily"/>
</dbReference>
<dbReference type="AlphaFoldDB" id="A0A892IDZ1"/>
<dbReference type="GO" id="GO:0005886">
    <property type="term" value="C:plasma membrane"/>
    <property type="evidence" value="ECO:0007669"/>
    <property type="project" value="UniProtKB-SubCell"/>
</dbReference>
<dbReference type="PROSITE" id="PS50109">
    <property type="entry name" value="HIS_KIN"/>
    <property type="match status" value="1"/>
</dbReference>
<dbReference type="SMART" id="SM00448">
    <property type="entry name" value="REC"/>
    <property type="match status" value="1"/>
</dbReference>
<comment type="subcellular location">
    <subcellularLocation>
        <location evidence="2">Cell inner membrane</location>
        <topology evidence="2">Multi-pass membrane protein</topology>
    </subcellularLocation>
</comment>
<name>A0A892IDZ1_9BURK</name>
<accession>A0A892IDZ1</accession>
<keyword evidence="5" id="KW-0808">Transferase</keyword>
<feature type="modified residue" description="4-aspartylphosphate" evidence="7">
    <location>
        <position position="457"/>
    </location>
</feature>
<evidence type="ECO:0000256" key="6">
    <source>
        <dbReference type="ARBA" id="ARBA00022777"/>
    </source>
</evidence>
<dbReference type="PANTHER" id="PTHR43047:SF72">
    <property type="entry name" value="OSMOSENSING HISTIDINE PROTEIN KINASE SLN1"/>
    <property type="match status" value="1"/>
</dbReference>
<dbReference type="SMART" id="SM00086">
    <property type="entry name" value="PAC"/>
    <property type="match status" value="1"/>
</dbReference>
<dbReference type="InterPro" id="IPR035965">
    <property type="entry name" value="PAS-like_dom_sf"/>
</dbReference>
<dbReference type="InterPro" id="IPR001610">
    <property type="entry name" value="PAC"/>
</dbReference>
<dbReference type="Gene3D" id="1.10.287.130">
    <property type="match status" value="1"/>
</dbReference>
<dbReference type="SUPFAM" id="SSF55874">
    <property type="entry name" value="ATPase domain of HSP90 chaperone/DNA topoisomerase II/histidine kinase"/>
    <property type="match status" value="1"/>
</dbReference>
<dbReference type="SMART" id="SM00388">
    <property type="entry name" value="HisKA"/>
    <property type="match status" value="1"/>
</dbReference>
<dbReference type="Pfam" id="PF02518">
    <property type="entry name" value="HATPase_c"/>
    <property type="match status" value="1"/>
</dbReference>
<reference evidence="12 13" key="1">
    <citation type="submission" date="2021-02" db="EMBL/GenBank/DDBJ databases">
        <title>FDA dAtabase for Regulatory Grade micrObial Sequences (FDA-ARGOS): Supporting development and validation of Infectious Disease Dx tests.</title>
        <authorList>
            <person name="Minogue T."/>
            <person name="Wolcott M."/>
            <person name="Wasieloski L."/>
            <person name="Aguilar W."/>
            <person name="Moore D."/>
            <person name="Jaissle J."/>
            <person name="Tallon L."/>
            <person name="Sadzewicz L."/>
            <person name="Zhao X."/>
            <person name="Boylan J."/>
            <person name="Ott S."/>
            <person name="Bowen H."/>
            <person name="Vavikolanu K."/>
            <person name="Mehta A."/>
            <person name="Aluvathingal J."/>
            <person name="Nadendla S."/>
            <person name="Yan Y."/>
            <person name="Sichtig H."/>
        </authorList>
    </citation>
    <scope>NUCLEOTIDE SEQUENCE [LARGE SCALE GENOMIC DNA]</scope>
    <source>
        <strain evidence="12 13">FDAARGOS_1272</strain>
    </source>
</reference>
<feature type="domain" description="Histidine kinase" evidence="8">
    <location>
        <begin position="165"/>
        <end position="385"/>
    </location>
</feature>
<evidence type="ECO:0000313" key="12">
    <source>
        <dbReference type="EMBL" id="QRO79009.1"/>
    </source>
</evidence>
<dbReference type="Pfam" id="PF00072">
    <property type="entry name" value="Response_reg"/>
    <property type="match status" value="1"/>
</dbReference>
<dbReference type="PROSITE" id="PS50112">
    <property type="entry name" value="PAS"/>
    <property type="match status" value="1"/>
</dbReference>
<dbReference type="InterPro" id="IPR005467">
    <property type="entry name" value="His_kinase_dom"/>
</dbReference>
<keyword evidence="13" id="KW-1185">Reference proteome</keyword>
<dbReference type="FunFam" id="3.30.565.10:FF:000006">
    <property type="entry name" value="Sensor histidine kinase WalK"/>
    <property type="match status" value="1"/>
</dbReference>
<proteinExistence type="predicted"/>
<evidence type="ECO:0000256" key="7">
    <source>
        <dbReference type="PROSITE-ProRule" id="PRU00169"/>
    </source>
</evidence>
<evidence type="ECO:0000256" key="2">
    <source>
        <dbReference type="ARBA" id="ARBA00004429"/>
    </source>
</evidence>
<dbReference type="PANTHER" id="PTHR43047">
    <property type="entry name" value="TWO-COMPONENT HISTIDINE PROTEIN KINASE"/>
    <property type="match status" value="1"/>
</dbReference>
<feature type="domain" description="PAC" evidence="11">
    <location>
        <begin position="103"/>
        <end position="155"/>
    </location>
</feature>
<dbReference type="Pfam" id="PF00512">
    <property type="entry name" value="HisKA"/>
    <property type="match status" value="1"/>
</dbReference>
<dbReference type="EC" id="2.7.13.3" evidence="3"/>
<dbReference type="SMART" id="SM00091">
    <property type="entry name" value="PAS"/>
    <property type="match status" value="1"/>
</dbReference>
<dbReference type="InterPro" id="IPR000014">
    <property type="entry name" value="PAS"/>
</dbReference>
<dbReference type="Pfam" id="PF13426">
    <property type="entry name" value="PAS_9"/>
    <property type="match status" value="1"/>
</dbReference>
<keyword evidence="6" id="KW-0418">Kinase</keyword>
<dbReference type="CDD" id="cd00082">
    <property type="entry name" value="HisKA"/>
    <property type="match status" value="1"/>
</dbReference>
<sequence length="533" mass="57952">MPDSSSHPVDSSEPEELHDAHALVQKFAEFRFQTVVESVTDYAVFMLDRNGIVVTWNAGAERIKGYRADEIIGRHFSRFYQPGAIAAGRPSYVLEQAAKHGHYEEEGWRVRKDGSAFWAFVTVTAVHDESGSLRGFIKITRDMTERKRLDELEVATQRLDVFIATLAHELRNQLAPLQNTVGVLQSLPSSALVPALAHCRDVAGRQITQLVRLVDDLLDIGRIKSDKVTLDEASVNLRDVVTRSVDGMQAKLDARGQRVDVTLPGSAVTVRGDDARLVQVLYNLLDNASKFSARNARIGVDVRVDQDTAEIRVVDHGIGIAPDALERVFGMFEQPGGAAGETSGGLGLGLAISRKLVELHGGSIAAESAGVGQGSTFVVRLPIERFGSADVTAPAPNPTPLPDPNRLRIVIVDDNVDSADTLGTLLRVKGYAPRVAYNGRDAIALAREYAPHLMLIDLTMPEPDGFDVLRAVRSSDATAGTVCVALSGHVRSSDRANTQRAGFNDHFAKPISMSALDELLKRVDAEVRHRRDA</sequence>
<dbReference type="NCBIfam" id="TIGR00229">
    <property type="entry name" value="sensory_box"/>
    <property type="match status" value="1"/>
</dbReference>
<dbReference type="CDD" id="cd00130">
    <property type="entry name" value="PAS"/>
    <property type="match status" value="1"/>
</dbReference>
<dbReference type="InterPro" id="IPR036097">
    <property type="entry name" value="HisK_dim/P_sf"/>
</dbReference>
<protein>
    <recommendedName>
        <fullName evidence="3">histidine kinase</fullName>
        <ecNumber evidence="3">2.7.13.3</ecNumber>
    </recommendedName>
</protein>
<dbReference type="Gene3D" id="3.40.50.2300">
    <property type="match status" value="1"/>
</dbReference>
<evidence type="ECO:0000256" key="3">
    <source>
        <dbReference type="ARBA" id="ARBA00012438"/>
    </source>
</evidence>
<dbReference type="InterPro" id="IPR001789">
    <property type="entry name" value="Sig_transdc_resp-reg_receiver"/>
</dbReference>
<dbReference type="EMBL" id="CP069483">
    <property type="protein sequence ID" value="QRO79009.1"/>
    <property type="molecule type" value="Genomic_DNA"/>
</dbReference>
<feature type="domain" description="PAS" evidence="10">
    <location>
        <begin position="28"/>
        <end position="101"/>
    </location>
</feature>
<evidence type="ECO:0000259" key="8">
    <source>
        <dbReference type="PROSITE" id="PS50109"/>
    </source>
</evidence>
<dbReference type="GO" id="GO:0009927">
    <property type="term" value="F:histidine phosphotransfer kinase activity"/>
    <property type="evidence" value="ECO:0007669"/>
    <property type="project" value="TreeGrafter"/>
</dbReference>
<dbReference type="PROSITE" id="PS50110">
    <property type="entry name" value="RESPONSE_REGULATORY"/>
    <property type="match status" value="1"/>
</dbReference>
<dbReference type="SUPFAM" id="SSF47384">
    <property type="entry name" value="Homodimeric domain of signal transducing histidine kinase"/>
    <property type="match status" value="1"/>
</dbReference>
<feature type="domain" description="Response regulatory" evidence="9">
    <location>
        <begin position="408"/>
        <end position="524"/>
    </location>
</feature>
<comment type="catalytic activity">
    <reaction evidence="1">
        <text>ATP + protein L-histidine = ADP + protein N-phospho-L-histidine.</text>
        <dbReference type="EC" id="2.7.13.3"/>
    </reaction>
</comment>
<dbReference type="InterPro" id="IPR036890">
    <property type="entry name" value="HATPase_C_sf"/>
</dbReference>
<dbReference type="InterPro" id="IPR003661">
    <property type="entry name" value="HisK_dim/P_dom"/>
</dbReference>
<dbReference type="GO" id="GO:0000155">
    <property type="term" value="F:phosphorelay sensor kinase activity"/>
    <property type="evidence" value="ECO:0007669"/>
    <property type="project" value="InterPro"/>
</dbReference>
<dbReference type="SMART" id="SM00387">
    <property type="entry name" value="HATPase_c"/>
    <property type="match status" value="1"/>
</dbReference>
<dbReference type="Gene3D" id="3.30.565.10">
    <property type="entry name" value="Histidine kinase-like ATPase, C-terminal domain"/>
    <property type="match status" value="1"/>
</dbReference>
<dbReference type="Proteomes" id="UP000625568">
    <property type="component" value="Chromosome 2"/>
</dbReference>
<evidence type="ECO:0000259" key="11">
    <source>
        <dbReference type="PROSITE" id="PS50113"/>
    </source>
</evidence>
<evidence type="ECO:0000256" key="4">
    <source>
        <dbReference type="ARBA" id="ARBA00022553"/>
    </source>
</evidence>
<organism evidence="12 13">
    <name type="scientific">Burkholderia dolosa</name>
    <dbReference type="NCBI Taxonomy" id="152500"/>
    <lineage>
        <taxon>Bacteria</taxon>
        <taxon>Pseudomonadati</taxon>
        <taxon>Pseudomonadota</taxon>
        <taxon>Betaproteobacteria</taxon>
        <taxon>Burkholderiales</taxon>
        <taxon>Burkholderiaceae</taxon>
        <taxon>Burkholderia</taxon>
        <taxon>Burkholderia cepacia complex</taxon>
    </lineage>
</organism>
<dbReference type="GeneID" id="93128839"/>
<dbReference type="InterPro" id="IPR003594">
    <property type="entry name" value="HATPase_dom"/>
</dbReference>
<dbReference type="InterPro" id="IPR004358">
    <property type="entry name" value="Sig_transdc_His_kin-like_C"/>
</dbReference>
<dbReference type="RefSeq" id="WP_006766896.1">
    <property type="nucleotide sequence ID" value="NZ_CABVPR010000016.1"/>
</dbReference>
<evidence type="ECO:0000256" key="5">
    <source>
        <dbReference type="ARBA" id="ARBA00022679"/>
    </source>
</evidence>
<evidence type="ECO:0000259" key="10">
    <source>
        <dbReference type="PROSITE" id="PS50112"/>
    </source>
</evidence>
<gene>
    <name evidence="12" type="ORF">I6K02_20780</name>
</gene>
<dbReference type="PRINTS" id="PR00344">
    <property type="entry name" value="BCTRLSENSOR"/>
</dbReference>
<evidence type="ECO:0000259" key="9">
    <source>
        <dbReference type="PROSITE" id="PS50110"/>
    </source>
</evidence>
<dbReference type="InterPro" id="IPR000700">
    <property type="entry name" value="PAS-assoc_C"/>
</dbReference>
<keyword evidence="4 7" id="KW-0597">Phosphoprotein</keyword>
<evidence type="ECO:0000256" key="1">
    <source>
        <dbReference type="ARBA" id="ARBA00000085"/>
    </source>
</evidence>
<dbReference type="Gene3D" id="3.30.450.20">
    <property type="entry name" value="PAS domain"/>
    <property type="match status" value="1"/>
</dbReference>